<proteinExistence type="predicted"/>
<protein>
    <submittedName>
        <fullName evidence="1">Uncharacterized protein</fullName>
    </submittedName>
</protein>
<accession>A0A1M6LHB6</accession>
<reference evidence="1 2" key="1">
    <citation type="submission" date="2016-11" db="EMBL/GenBank/DDBJ databases">
        <authorList>
            <person name="Jaros S."/>
            <person name="Januszkiewicz K."/>
            <person name="Wedrychowicz H."/>
        </authorList>
    </citation>
    <scope>NUCLEOTIDE SEQUENCE [LARGE SCALE GENOMIC DNA]</scope>
    <source>
        <strain evidence="1 2">LMG 20594</strain>
    </source>
</reference>
<gene>
    <name evidence="1" type="ORF">SAMN05192548_1005116</name>
</gene>
<evidence type="ECO:0000313" key="1">
    <source>
        <dbReference type="EMBL" id="SHJ70573.1"/>
    </source>
</evidence>
<dbReference type="EMBL" id="FRAB01000005">
    <property type="protein sequence ID" value="SHJ70573.1"/>
    <property type="molecule type" value="Genomic_DNA"/>
</dbReference>
<organism evidence="1 2">
    <name type="scientific">Paraburkholderia terricola</name>
    <dbReference type="NCBI Taxonomy" id="169427"/>
    <lineage>
        <taxon>Bacteria</taxon>
        <taxon>Pseudomonadati</taxon>
        <taxon>Pseudomonadota</taxon>
        <taxon>Betaproteobacteria</taxon>
        <taxon>Burkholderiales</taxon>
        <taxon>Burkholderiaceae</taxon>
        <taxon>Paraburkholderia</taxon>
    </lineage>
</organism>
<name>A0A1M6LHB6_9BURK</name>
<dbReference type="RefSeq" id="WP_073427810.1">
    <property type="nucleotide sequence ID" value="NZ_CADFGY010000006.1"/>
</dbReference>
<dbReference type="Proteomes" id="UP000184395">
    <property type="component" value="Unassembled WGS sequence"/>
</dbReference>
<dbReference type="STRING" id="169427.SAMN05192548_1005116"/>
<dbReference type="OrthoDB" id="9133112at2"/>
<dbReference type="AlphaFoldDB" id="A0A1M6LHB6"/>
<sequence length="111" mass="12105">MTHHHDLGVPVGDGEYASPAKFLLMSAFLVYEAKKAGSDVRLAARNILDEIFESAKAGGFMKGEILETLMSRCEKSQRVWTLAVEATEAIGDTEAFMSALRRAGIRTEGVE</sequence>
<evidence type="ECO:0000313" key="2">
    <source>
        <dbReference type="Proteomes" id="UP000184395"/>
    </source>
</evidence>